<evidence type="ECO:0000256" key="7">
    <source>
        <dbReference type="ARBA" id="ARBA00022723"/>
    </source>
</evidence>
<gene>
    <name evidence="13" type="primary">oppB</name>
</gene>
<evidence type="ECO:0000256" key="1">
    <source>
        <dbReference type="ARBA" id="ARBA00004651"/>
    </source>
</evidence>
<feature type="transmembrane region" description="Helical" evidence="12">
    <location>
        <begin position="246"/>
        <end position="268"/>
    </location>
</feature>
<evidence type="ECO:0000256" key="12">
    <source>
        <dbReference type="SAM" id="Phobius"/>
    </source>
</evidence>
<dbReference type="GO" id="GO:0020037">
    <property type="term" value="F:heme binding"/>
    <property type="evidence" value="ECO:0007669"/>
    <property type="project" value="TreeGrafter"/>
</dbReference>
<dbReference type="GO" id="GO:0070069">
    <property type="term" value="C:cytochrome complex"/>
    <property type="evidence" value="ECO:0007669"/>
    <property type="project" value="InterPro"/>
</dbReference>
<feature type="transmembrane region" description="Helical" evidence="12">
    <location>
        <begin position="7"/>
        <end position="26"/>
    </location>
</feature>
<keyword evidence="9 12" id="KW-1133">Transmembrane helix</keyword>
<evidence type="ECO:0000256" key="2">
    <source>
        <dbReference type="ARBA" id="ARBA00009819"/>
    </source>
</evidence>
<organism evidence="13">
    <name type="scientific">Enterococcus faecalis (strain ATCC 47077 / OG1RF)</name>
    <dbReference type="NCBI Taxonomy" id="474186"/>
    <lineage>
        <taxon>Bacteria</taxon>
        <taxon>Bacillati</taxon>
        <taxon>Bacillota</taxon>
        <taxon>Bacilli</taxon>
        <taxon>Lactobacillales</taxon>
        <taxon>Enterococcaceae</taxon>
        <taxon>Enterococcus</taxon>
    </lineage>
</organism>
<dbReference type="GO" id="GO:0016682">
    <property type="term" value="F:oxidoreductase activity, acting on diphenols and related substances as donors, oxygen as acceptor"/>
    <property type="evidence" value="ECO:0007669"/>
    <property type="project" value="TreeGrafter"/>
</dbReference>
<evidence type="ECO:0000256" key="8">
    <source>
        <dbReference type="ARBA" id="ARBA00022982"/>
    </source>
</evidence>
<evidence type="ECO:0000256" key="4">
    <source>
        <dbReference type="ARBA" id="ARBA00022475"/>
    </source>
</evidence>
<keyword evidence="4" id="KW-1003">Cell membrane</keyword>
<feature type="transmembrane region" description="Helical" evidence="12">
    <location>
        <begin position="211"/>
        <end position="234"/>
    </location>
</feature>
<dbReference type="GO" id="GO:0046872">
    <property type="term" value="F:metal ion binding"/>
    <property type="evidence" value="ECO:0007669"/>
    <property type="project" value="UniProtKB-KW"/>
</dbReference>
<dbReference type="PANTHER" id="PTHR30365">
    <property type="entry name" value="CYTOCHROME D UBIQUINOL OXIDASE"/>
    <property type="match status" value="1"/>
</dbReference>
<keyword evidence="7" id="KW-0479">Metal-binding</keyword>
<dbReference type="InterPro" id="IPR002585">
    <property type="entry name" value="Cyt-d_ubiquinol_oxidase_su_1"/>
</dbReference>
<name>Q2PJA2_ENTFO</name>
<keyword evidence="3" id="KW-0813">Transport</keyword>
<keyword evidence="10" id="KW-0408">Iron</keyword>
<evidence type="ECO:0000313" key="13">
    <source>
        <dbReference type="EMBL" id="AAQ04672.1"/>
    </source>
</evidence>
<evidence type="ECO:0000256" key="3">
    <source>
        <dbReference type="ARBA" id="ARBA00022448"/>
    </source>
</evidence>
<reference evidence="13" key="1">
    <citation type="submission" date="1995-11" db="EMBL/GenBank/DDBJ databases">
        <authorList>
            <person name="Podbielski A."/>
        </authorList>
    </citation>
    <scope>NUCLEOTIDE SEQUENCE</scope>
    <source>
        <strain evidence="13">OG1RF</strain>
    </source>
</reference>
<proteinExistence type="inferred from homology"/>
<feature type="transmembrane region" description="Helical" evidence="12">
    <location>
        <begin position="65"/>
        <end position="86"/>
    </location>
</feature>
<dbReference type="PANTHER" id="PTHR30365:SF15">
    <property type="entry name" value="CYTOCHROME BD UBIQUINOL OXIDASE SUBUNIT 1"/>
    <property type="match status" value="1"/>
</dbReference>
<evidence type="ECO:0000256" key="6">
    <source>
        <dbReference type="ARBA" id="ARBA00022692"/>
    </source>
</evidence>
<evidence type="ECO:0000256" key="11">
    <source>
        <dbReference type="ARBA" id="ARBA00023136"/>
    </source>
</evidence>
<sequence length="352" mass="39453">MNPKVHVTFIWLVVFGSMMSAFWILVANSFMQHPVGYVINNGRAEMVDFVAVISNPKVWYEFSHVIMGAFTLGGMAVAGMAAFQLLKKRDISFHKASMRIGLWVTLFGSIGVLLAGDLQMKALIEGQPMKFAAMEGAYEDSDDPAAWTLIAWADEREHKQVFGIDIPYMLSILSYNKLSGSVDGMDTVNKRLVEKYGDDKNYYPPVNTLFWSFRIMPGFGALMLLVAALGLFFTRKKKPSLYEKKWMLWIVALCTFAPFLANTTGWLVTELGRYPWTVYGLFTIEQSVSPNVSVASLITSNVIYFLLFAGLGSVMVYLVILELRKGPDYEAKKLAKENEPALDPFDKGVFGE</sequence>
<evidence type="ECO:0000256" key="9">
    <source>
        <dbReference type="ARBA" id="ARBA00022989"/>
    </source>
</evidence>
<feature type="transmembrane region" description="Helical" evidence="12">
    <location>
        <begin position="302"/>
        <end position="323"/>
    </location>
</feature>
<dbReference type="EMBL" id="U41084">
    <property type="protein sequence ID" value="AAQ04672.1"/>
    <property type="molecule type" value="Genomic_DNA"/>
</dbReference>
<dbReference type="AlphaFoldDB" id="Q2PJA2"/>
<protein>
    <submittedName>
        <fullName evidence="13">OppB</fullName>
    </submittedName>
</protein>
<dbReference type="GO" id="GO:0009055">
    <property type="term" value="F:electron transfer activity"/>
    <property type="evidence" value="ECO:0007669"/>
    <property type="project" value="InterPro"/>
</dbReference>
<evidence type="ECO:0000256" key="10">
    <source>
        <dbReference type="ARBA" id="ARBA00023004"/>
    </source>
</evidence>
<keyword evidence="11 12" id="KW-0472">Membrane</keyword>
<dbReference type="GO" id="GO:0005886">
    <property type="term" value="C:plasma membrane"/>
    <property type="evidence" value="ECO:0007669"/>
    <property type="project" value="UniProtKB-SubCell"/>
</dbReference>
<evidence type="ECO:0000256" key="5">
    <source>
        <dbReference type="ARBA" id="ARBA00022617"/>
    </source>
</evidence>
<accession>Q2PJA2</accession>
<comment type="subcellular location">
    <subcellularLocation>
        <location evidence="1">Cell membrane</location>
        <topology evidence="1">Multi-pass membrane protein</topology>
    </subcellularLocation>
</comment>
<comment type="similarity">
    <text evidence="2">Belongs to the cytochrome ubiquinol oxidase subunit 1 family.</text>
</comment>
<dbReference type="GO" id="GO:0019646">
    <property type="term" value="P:aerobic electron transport chain"/>
    <property type="evidence" value="ECO:0007669"/>
    <property type="project" value="InterPro"/>
</dbReference>
<keyword evidence="6 12" id="KW-0812">Transmembrane</keyword>
<feature type="transmembrane region" description="Helical" evidence="12">
    <location>
        <begin position="98"/>
        <end position="116"/>
    </location>
</feature>
<keyword evidence="8" id="KW-0249">Electron transport</keyword>
<keyword evidence="5" id="KW-0349">Heme</keyword>
<dbReference type="Pfam" id="PF01654">
    <property type="entry name" value="Cyt_bd_oxida_I"/>
    <property type="match status" value="1"/>
</dbReference>